<dbReference type="Gramene" id="Solyc04g024920.1.1">
    <property type="protein sequence ID" value="Solyc04g024920.1.1.1"/>
    <property type="gene ID" value="Solyc04g024920.1"/>
</dbReference>
<evidence type="ECO:0000313" key="1">
    <source>
        <dbReference type="EnsemblPlants" id="Solyc04g024920.1.1.1"/>
    </source>
</evidence>
<dbReference type="Proteomes" id="UP000004994">
    <property type="component" value="Chromosome 4"/>
</dbReference>
<evidence type="ECO:0000313" key="2">
    <source>
        <dbReference type="Proteomes" id="UP000004994"/>
    </source>
</evidence>
<dbReference type="STRING" id="4081.A0A3Q7GTL0"/>
<name>A0A3Q7GTL0_SOLLC</name>
<dbReference type="EnsemblPlants" id="Solyc04g024920.1.1">
    <property type="protein sequence ID" value="Solyc04g024920.1.1.1"/>
    <property type="gene ID" value="Solyc04g024920.1"/>
</dbReference>
<dbReference type="AlphaFoldDB" id="A0A3Q7GTL0"/>
<sequence>MKCFQVVHCVVDEGLRTYNLPFIFISALKFLTPASGFQGYWDLYPIDMKFIPPCMILSTIVISKPDKFSGQSIKQCLT</sequence>
<dbReference type="InParanoid" id="A0A3Q7GTL0"/>
<proteinExistence type="predicted"/>
<accession>A0A3Q7GTL0</accession>
<organism evidence="1">
    <name type="scientific">Solanum lycopersicum</name>
    <name type="common">Tomato</name>
    <name type="synonym">Lycopersicon esculentum</name>
    <dbReference type="NCBI Taxonomy" id="4081"/>
    <lineage>
        <taxon>Eukaryota</taxon>
        <taxon>Viridiplantae</taxon>
        <taxon>Streptophyta</taxon>
        <taxon>Embryophyta</taxon>
        <taxon>Tracheophyta</taxon>
        <taxon>Spermatophyta</taxon>
        <taxon>Magnoliopsida</taxon>
        <taxon>eudicotyledons</taxon>
        <taxon>Gunneridae</taxon>
        <taxon>Pentapetalae</taxon>
        <taxon>asterids</taxon>
        <taxon>lamiids</taxon>
        <taxon>Solanales</taxon>
        <taxon>Solanaceae</taxon>
        <taxon>Solanoideae</taxon>
        <taxon>Solaneae</taxon>
        <taxon>Solanum</taxon>
        <taxon>Solanum subgen. Lycopersicon</taxon>
    </lineage>
</organism>
<keyword evidence="2" id="KW-1185">Reference proteome</keyword>
<reference evidence="1" key="2">
    <citation type="submission" date="2019-01" db="UniProtKB">
        <authorList>
            <consortium name="EnsemblPlants"/>
        </authorList>
    </citation>
    <scope>IDENTIFICATION</scope>
    <source>
        <strain evidence="1">cv. Heinz 1706</strain>
    </source>
</reference>
<protein>
    <submittedName>
        <fullName evidence="1">Uncharacterized protein</fullName>
    </submittedName>
</protein>
<dbReference type="PaxDb" id="4081-Solyc04g024920.1.1"/>
<reference evidence="1" key="1">
    <citation type="journal article" date="2012" name="Nature">
        <title>The tomato genome sequence provides insights into fleshy fruit evolution.</title>
        <authorList>
            <consortium name="Tomato Genome Consortium"/>
        </authorList>
    </citation>
    <scope>NUCLEOTIDE SEQUENCE [LARGE SCALE GENOMIC DNA]</scope>
    <source>
        <strain evidence="1">cv. Heinz 1706</strain>
    </source>
</reference>